<comment type="caution">
    <text evidence="2">The sequence shown here is derived from an EMBL/GenBank/DDBJ whole genome shotgun (WGS) entry which is preliminary data.</text>
</comment>
<gene>
    <name evidence="2" type="ORF">GM536_15455</name>
</gene>
<accession>A0A6I3V1Q2</accession>
<organism evidence="2 3">
    <name type="scientific">Streptococcus pneumoniae</name>
    <dbReference type="NCBI Taxonomy" id="1313"/>
    <lineage>
        <taxon>Bacteria</taxon>
        <taxon>Bacillati</taxon>
        <taxon>Bacillota</taxon>
        <taxon>Bacilli</taxon>
        <taxon>Lactobacillales</taxon>
        <taxon>Streptococcaceae</taxon>
        <taxon>Streptococcus</taxon>
    </lineage>
</organism>
<dbReference type="InterPro" id="IPR025410">
    <property type="entry name" value="Lant_dehyd"/>
</dbReference>
<dbReference type="Proteomes" id="UP000437160">
    <property type="component" value="Unassembled WGS sequence"/>
</dbReference>
<protein>
    <submittedName>
        <fullName evidence="2">DUF4135 domain-containing protein</fullName>
    </submittedName>
</protein>
<proteinExistence type="predicted"/>
<reference evidence="2 3" key="1">
    <citation type="submission" date="2019-11" db="EMBL/GenBank/DDBJ databases">
        <title>Growth characteristics of pneumococcus vary with the chemical composition of the capsule and with environmental conditions.</title>
        <authorList>
            <person name="Tothpal A."/>
            <person name="Desobry K."/>
            <person name="Joshi S."/>
            <person name="Wyllie A.L."/>
            <person name="Weinberger D.M."/>
        </authorList>
    </citation>
    <scope>NUCLEOTIDE SEQUENCE [LARGE SCALE GENOMIC DNA]</scope>
    <source>
        <strain evidence="3">pnumococcus19F</strain>
    </source>
</reference>
<dbReference type="Pfam" id="PF13575">
    <property type="entry name" value="DUF4135"/>
    <property type="match status" value="1"/>
</dbReference>
<sequence length="78" mass="8803">DLETLIHPQIVDRNNDLSAFKKASKKFESSVITTGLLPIFLKGNEVGGVSMNSEQISTFKTDYIKDTNSDNIHIEREY</sequence>
<feature type="domain" description="Lantibiotic biosynthesis protein dehydration" evidence="1">
    <location>
        <begin position="1"/>
        <end position="77"/>
    </location>
</feature>
<name>A0A6I3V1Q2_STREE</name>
<evidence type="ECO:0000313" key="2">
    <source>
        <dbReference type="EMBL" id="MTW00395.1"/>
    </source>
</evidence>
<evidence type="ECO:0000259" key="1">
    <source>
        <dbReference type="Pfam" id="PF13575"/>
    </source>
</evidence>
<feature type="non-terminal residue" evidence="2">
    <location>
        <position position="78"/>
    </location>
</feature>
<feature type="non-terminal residue" evidence="2">
    <location>
        <position position="1"/>
    </location>
</feature>
<dbReference type="AlphaFoldDB" id="A0A6I3V1Q2"/>
<dbReference type="RefSeq" id="WP_155482662.1">
    <property type="nucleotide sequence ID" value="NZ_WNIA01001073.1"/>
</dbReference>
<evidence type="ECO:0000313" key="3">
    <source>
        <dbReference type="Proteomes" id="UP000437160"/>
    </source>
</evidence>
<dbReference type="EMBL" id="WNIA01001073">
    <property type="protein sequence ID" value="MTW00395.1"/>
    <property type="molecule type" value="Genomic_DNA"/>
</dbReference>